<dbReference type="Proteomes" id="UP001209878">
    <property type="component" value="Unassembled WGS sequence"/>
</dbReference>
<organism evidence="1 2">
    <name type="scientific">Ridgeia piscesae</name>
    <name type="common">Tubeworm</name>
    <dbReference type="NCBI Taxonomy" id="27915"/>
    <lineage>
        <taxon>Eukaryota</taxon>
        <taxon>Metazoa</taxon>
        <taxon>Spiralia</taxon>
        <taxon>Lophotrochozoa</taxon>
        <taxon>Annelida</taxon>
        <taxon>Polychaeta</taxon>
        <taxon>Sedentaria</taxon>
        <taxon>Canalipalpata</taxon>
        <taxon>Sabellida</taxon>
        <taxon>Siboglinidae</taxon>
        <taxon>Ridgeia</taxon>
    </lineage>
</organism>
<gene>
    <name evidence="1" type="ORF">NP493_632g01008</name>
</gene>
<proteinExistence type="predicted"/>
<name>A0AAD9KSZ6_RIDPI</name>
<reference evidence="1" key="1">
    <citation type="journal article" date="2023" name="Mol. Biol. Evol.">
        <title>Third-Generation Sequencing Reveals the Adaptive Role of the Epigenome in Three Deep-Sea Polychaetes.</title>
        <authorList>
            <person name="Perez M."/>
            <person name="Aroh O."/>
            <person name="Sun Y."/>
            <person name="Lan Y."/>
            <person name="Juniper S.K."/>
            <person name="Young C.R."/>
            <person name="Angers B."/>
            <person name="Qian P.Y."/>
        </authorList>
    </citation>
    <scope>NUCLEOTIDE SEQUENCE</scope>
    <source>
        <strain evidence="1">R07B-5</strain>
    </source>
</reference>
<comment type="caution">
    <text evidence="1">The sequence shown here is derived from an EMBL/GenBank/DDBJ whole genome shotgun (WGS) entry which is preliminary data.</text>
</comment>
<dbReference type="AlphaFoldDB" id="A0AAD9KSZ6"/>
<protein>
    <submittedName>
        <fullName evidence="1">Uncharacterized protein</fullName>
    </submittedName>
</protein>
<sequence length="278" mass="30998">MARDKNVSSPAYRNGYSSPRTCDRDGECDVLLGEVCRWGYEGCTLGQCMCRVGEHMDVRKNKCTPRRLGQETCNSREDQCIQGMDCVDNRCQCSTGEMTDDRTFCLRHNQRLLGGSCRRSRDCLQKSPSGYTNTDVACDNGICQCERGLKRNNLRCQKRKIGERGCTANDHCYGGALCRDSTCTCPPRYTVTSSGTKCARREVSQLRYSGAVAQWRSGAVAQWRSGAVAQWRSGAVAQWRSGAVAQWRSSAVAQWRSGAVAQWRSGAVAQWLEHRTLD</sequence>
<keyword evidence="2" id="KW-1185">Reference proteome</keyword>
<evidence type="ECO:0000313" key="2">
    <source>
        <dbReference type="Proteomes" id="UP001209878"/>
    </source>
</evidence>
<evidence type="ECO:0000313" key="1">
    <source>
        <dbReference type="EMBL" id="KAK2176901.1"/>
    </source>
</evidence>
<accession>A0AAD9KSZ6</accession>
<dbReference type="EMBL" id="JAODUO010000631">
    <property type="protein sequence ID" value="KAK2176901.1"/>
    <property type="molecule type" value="Genomic_DNA"/>
</dbReference>